<dbReference type="GO" id="GO:0003700">
    <property type="term" value="F:DNA-binding transcription factor activity"/>
    <property type="evidence" value="ECO:0007669"/>
    <property type="project" value="InterPro"/>
</dbReference>
<dbReference type="Gene3D" id="1.10.10.60">
    <property type="entry name" value="Homeodomain-like"/>
    <property type="match status" value="1"/>
</dbReference>
<evidence type="ECO:0000256" key="2">
    <source>
        <dbReference type="ARBA" id="ARBA00023125"/>
    </source>
</evidence>
<dbReference type="PATRIC" id="fig|38307.3.peg.1706"/>
<evidence type="ECO:0000256" key="1">
    <source>
        <dbReference type="ARBA" id="ARBA00023015"/>
    </source>
</evidence>
<dbReference type="OrthoDB" id="9805730at2"/>
<dbReference type="InterPro" id="IPR018062">
    <property type="entry name" value="HTH_AraC-typ_CS"/>
</dbReference>
<sequence length="352" mass="38759">MSSFPKSSGSDVYVLAAAAAGVEKFLTEQGGDMDRIAGRSGLSTHQFAMPTDALNLGAYCRLFSEAETDTHDGNIGLHFGQQFRPRQLGLIGYIALCSETVEQAAQNLATYFGYHQAQTITRFVEADDHVRLEYMIADTTIQDKRHDAELTMGMFANILRAGLGADWCPHAVLFAHEQPEQASEHREAFQADIRFSAGTNALVFRKEGLKKPMPDADAALLQVMKSSLVALARGAGHTVPDSGQSLKEQVMVQVRKSMRQGGSEFSDVAEKLSLSPWTLQRRLAQLGLSYSGLLDETRQIDALRYLAEPNKDVSEIASLLGYTETSAFSRAFRRWFGVSPRVWRQQNSVSAS</sequence>
<feature type="domain" description="HTH araC/xylS-type" evidence="4">
    <location>
        <begin position="248"/>
        <end position="346"/>
    </location>
</feature>
<dbReference type="PROSITE" id="PS01124">
    <property type="entry name" value="HTH_ARAC_FAMILY_2"/>
    <property type="match status" value="1"/>
</dbReference>
<evidence type="ECO:0000313" key="6">
    <source>
        <dbReference type="Proteomes" id="UP000077786"/>
    </source>
</evidence>
<dbReference type="InterPro" id="IPR018060">
    <property type="entry name" value="HTH_AraC"/>
</dbReference>
<dbReference type="InterPro" id="IPR009057">
    <property type="entry name" value="Homeodomain-like_sf"/>
</dbReference>
<evidence type="ECO:0000259" key="4">
    <source>
        <dbReference type="PROSITE" id="PS01124"/>
    </source>
</evidence>
<organism evidence="5 6">
    <name type="scientific">Gluconobacter cerinus</name>
    <dbReference type="NCBI Taxonomy" id="38307"/>
    <lineage>
        <taxon>Bacteria</taxon>
        <taxon>Pseudomonadati</taxon>
        <taxon>Pseudomonadota</taxon>
        <taxon>Alphaproteobacteria</taxon>
        <taxon>Acetobacterales</taxon>
        <taxon>Acetobacteraceae</taxon>
        <taxon>Gluconobacter</taxon>
    </lineage>
</organism>
<dbReference type="GO" id="GO:0000976">
    <property type="term" value="F:transcription cis-regulatory region binding"/>
    <property type="evidence" value="ECO:0007669"/>
    <property type="project" value="TreeGrafter"/>
</dbReference>
<dbReference type="Pfam" id="PF12833">
    <property type="entry name" value="HTH_18"/>
    <property type="match status" value="1"/>
</dbReference>
<proteinExistence type="predicted"/>
<comment type="caution">
    <text evidence="5">The sequence shown here is derived from an EMBL/GenBank/DDBJ whole genome shotgun (WGS) entry which is preliminary data.</text>
</comment>
<dbReference type="PANTHER" id="PTHR47894:SF4">
    <property type="entry name" value="HTH-TYPE TRANSCRIPTIONAL REGULATOR GADX"/>
    <property type="match status" value="1"/>
</dbReference>
<keyword evidence="3" id="KW-0804">Transcription</keyword>
<evidence type="ECO:0000313" key="5">
    <source>
        <dbReference type="EMBL" id="OAJ67614.1"/>
    </source>
</evidence>
<dbReference type="RefSeq" id="WP_064274420.1">
    <property type="nucleotide sequence ID" value="NZ_LUTU01000007.1"/>
</dbReference>
<dbReference type="PRINTS" id="PR00032">
    <property type="entry name" value="HTHARAC"/>
</dbReference>
<evidence type="ECO:0000256" key="3">
    <source>
        <dbReference type="ARBA" id="ARBA00023163"/>
    </source>
</evidence>
<dbReference type="PROSITE" id="PS00041">
    <property type="entry name" value="HTH_ARAC_FAMILY_1"/>
    <property type="match status" value="1"/>
</dbReference>
<dbReference type="Pfam" id="PF12625">
    <property type="entry name" value="Arabinose_bd"/>
    <property type="match status" value="1"/>
</dbReference>
<keyword evidence="1" id="KW-0805">Transcription regulation</keyword>
<protein>
    <submittedName>
        <fullName evidence="5">AraC family transcriptional regulator</fullName>
    </submittedName>
</protein>
<dbReference type="SUPFAM" id="SSF46689">
    <property type="entry name" value="Homeodomain-like"/>
    <property type="match status" value="1"/>
</dbReference>
<name>A0A1B6VK90_9PROT</name>
<dbReference type="InterPro" id="IPR020449">
    <property type="entry name" value="Tscrpt_reg_AraC-type_HTH"/>
</dbReference>
<dbReference type="AlphaFoldDB" id="A0A1B6VK90"/>
<dbReference type="GO" id="GO:0005829">
    <property type="term" value="C:cytosol"/>
    <property type="evidence" value="ECO:0007669"/>
    <property type="project" value="TreeGrafter"/>
</dbReference>
<dbReference type="SMART" id="SM00342">
    <property type="entry name" value="HTH_ARAC"/>
    <property type="match status" value="1"/>
</dbReference>
<dbReference type="EMBL" id="LUTU01000007">
    <property type="protein sequence ID" value="OAJ67614.1"/>
    <property type="molecule type" value="Genomic_DNA"/>
</dbReference>
<dbReference type="PANTHER" id="PTHR47894">
    <property type="entry name" value="HTH-TYPE TRANSCRIPTIONAL REGULATOR GADX"/>
    <property type="match status" value="1"/>
</dbReference>
<reference evidence="5 6" key="1">
    <citation type="submission" date="2016-03" db="EMBL/GenBank/DDBJ databases">
        <title>Draft genome sequence of Gluconobacter cerinus strain CECT 9110.</title>
        <authorList>
            <person name="Sainz F."/>
            <person name="Mas A."/>
            <person name="Torija M.J."/>
        </authorList>
    </citation>
    <scope>NUCLEOTIDE SEQUENCE [LARGE SCALE GENOMIC DNA]</scope>
    <source>
        <strain evidence="5 6">CECT 9110</strain>
    </source>
</reference>
<dbReference type="Proteomes" id="UP000077786">
    <property type="component" value="Unassembled WGS sequence"/>
</dbReference>
<gene>
    <name evidence="5" type="ORF">A0123_01656</name>
</gene>
<accession>A0A1B6VK90</accession>
<dbReference type="InterPro" id="IPR032687">
    <property type="entry name" value="AraC-type_N"/>
</dbReference>
<keyword evidence="2" id="KW-0238">DNA-binding</keyword>